<dbReference type="AlphaFoldDB" id="A0AAD5CPV4"/>
<comment type="caution">
    <text evidence="2">The sequence shown here is derived from an EMBL/GenBank/DDBJ whole genome shotgun (WGS) entry which is preliminary data.</text>
</comment>
<proteinExistence type="predicted"/>
<dbReference type="GO" id="GO:0003700">
    <property type="term" value="F:DNA-binding transcription factor activity"/>
    <property type="evidence" value="ECO:0007669"/>
    <property type="project" value="InterPro"/>
</dbReference>
<keyword evidence="1" id="KW-0175">Coiled coil</keyword>
<feature type="coiled-coil region" evidence="1">
    <location>
        <begin position="6"/>
        <end position="40"/>
    </location>
</feature>
<dbReference type="Proteomes" id="UP001206925">
    <property type="component" value="Unassembled WGS sequence"/>
</dbReference>
<gene>
    <name evidence="2" type="ORF">M8C21_001717</name>
</gene>
<evidence type="ECO:0000313" key="3">
    <source>
        <dbReference type="Proteomes" id="UP001206925"/>
    </source>
</evidence>
<evidence type="ECO:0000313" key="2">
    <source>
        <dbReference type="EMBL" id="KAI7744589.1"/>
    </source>
</evidence>
<dbReference type="PANTHER" id="PTHR46133:SF9">
    <property type="entry name" value="TRANSCRIPTION FACTOR BHLH104"/>
    <property type="match status" value="1"/>
</dbReference>
<dbReference type="EMBL" id="JAMZMK010007492">
    <property type="protein sequence ID" value="KAI7744589.1"/>
    <property type="molecule type" value="Genomic_DNA"/>
</dbReference>
<evidence type="ECO:0000256" key="1">
    <source>
        <dbReference type="SAM" id="Coils"/>
    </source>
</evidence>
<dbReference type="PANTHER" id="PTHR46133">
    <property type="entry name" value="BHLH TRANSCRIPTION FACTOR"/>
    <property type="match status" value="1"/>
</dbReference>
<name>A0AAD5CPV4_AMBAR</name>
<dbReference type="InterPro" id="IPR044818">
    <property type="entry name" value="ILR3-like"/>
</dbReference>
<dbReference type="GO" id="GO:0006879">
    <property type="term" value="P:intracellular iron ion homeostasis"/>
    <property type="evidence" value="ECO:0007669"/>
    <property type="project" value="InterPro"/>
</dbReference>
<protein>
    <submittedName>
        <fullName evidence="2">Uncharacterized protein</fullName>
    </submittedName>
</protein>
<organism evidence="2 3">
    <name type="scientific">Ambrosia artemisiifolia</name>
    <name type="common">Common ragweed</name>
    <dbReference type="NCBI Taxonomy" id="4212"/>
    <lineage>
        <taxon>Eukaryota</taxon>
        <taxon>Viridiplantae</taxon>
        <taxon>Streptophyta</taxon>
        <taxon>Embryophyta</taxon>
        <taxon>Tracheophyta</taxon>
        <taxon>Spermatophyta</taxon>
        <taxon>Magnoliopsida</taxon>
        <taxon>eudicotyledons</taxon>
        <taxon>Gunneridae</taxon>
        <taxon>Pentapetalae</taxon>
        <taxon>asterids</taxon>
        <taxon>campanulids</taxon>
        <taxon>Asterales</taxon>
        <taxon>Asteraceae</taxon>
        <taxon>Asteroideae</taxon>
        <taxon>Heliantheae alliance</taxon>
        <taxon>Heliantheae</taxon>
        <taxon>Ambrosia</taxon>
    </lineage>
</organism>
<accession>A0AAD5CPV4</accession>
<keyword evidence="3" id="KW-1185">Reference proteome</keyword>
<sequence>MNQLKSESFKEMNEQLFEEIKTLKAEKNELRDQKLILMAEKSKKIEQQIKSMTNKLLPCGFMHHIRLHFKLEQTRCLFFQV</sequence>
<feature type="non-terminal residue" evidence="2">
    <location>
        <position position="81"/>
    </location>
</feature>
<dbReference type="GO" id="GO:0046983">
    <property type="term" value="F:protein dimerization activity"/>
    <property type="evidence" value="ECO:0007669"/>
    <property type="project" value="InterPro"/>
</dbReference>
<reference evidence="2" key="1">
    <citation type="submission" date="2022-06" db="EMBL/GenBank/DDBJ databases">
        <title>Uncovering the hologenomic basis of an extraordinary plant invasion.</title>
        <authorList>
            <person name="Bieker V.C."/>
            <person name="Martin M.D."/>
            <person name="Gilbert T."/>
            <person name="Hodgins K."/>
            <person name="Battlay P."/>
            <person name="Petersen B."/>
            <person name="Wilson J."/>
        </authorList>
    </citation>
    <scope>NUCLEOTIDE SEQUENCE</scope>
    <source>
        <strain evidence="2">AA19_3_7</strain>
        <tissue evidence="2">Leaf</tissue>
    </source>
</reference>